<dbReference type="PANTHER" id="PTHR12358:SF106">
    <property type="entry name" value="LIPID KINASE YEGS"/>
    <property type="match status" value="1"/>
</dbReference>
<protein>
    <submittedName>
        <fullName evidence="3">Diacylglycerol kinase family enzyme</fullName>
    </submittedName>
</protein>
<dbReference type="Gene3D" id="2.60.200.40">
    <property type="match status" value="1"/>
</dbReference>
<evidence type="ECO:0000256" key="1">
    <source>
        <dbReference type="ARBA" id="ARBA00022490"/>
    </source>
</evidence>
<evidence type="ECO:0000313" key="3">
    <source>
        <dbReference type="EMBL" id="SFQ84381.1"/>
    </source>
</evidence>
<dbReference type="AlphaFoldDB" id="A0A1I6BTZ6"/>
<dbReference type="SMART" id="SM00046">
    <property type="entry name" value="DAGKc"/>
    <property type="match status" value="1"/>
</dbReference>
<sequence>MHTAVPETPAAAVQLTGCEPLFLVMNSRSGKQDSEATRQAIRTACAEAGRRCELLVMERGADLNSAARKAVTLAREQGGIVVAVGGDGTLNAVCQAVVGQGVPFGVLPQGTFNYFGRAHGISQDTGQAMHDLLNARLEHISLGQINGRYFLVNASLGLYPQLLEDREEYKQRYGRSRWIALVAALVTLARAHRQLDITLEHGGRHERLRTPTLVVCNNALQLKHIGVDPALPDNRDHLVALASRPVGTGALYLLLLQGLLSRMGEAENVISFGFENLTVRPNARPRMVKVAVDGEILRMRTPLTFRIAPHVLPLLIPRSAPTPEHP</sequence>
<keyword evidence="1" id="KW-0963">Cytoplasm</keyword>
<dbReference type="GO" id="GO:0016301">
    <property type="term" value="F:kinase activity"/>
    <property type="evidence" value="ECO:0007669"/>
    <property type="project" value="UniProtKB-KW"/>
</dbReference>
<dbReference type="RefSeq" id="WP_218150030.1">
    <property type="nucleotide sequence ID" value="NZ_FOYD01000006.1"/>
</dbReference>
<feature type="domain" description="DAGKc" evidence="2">
    <location>
        <begin position="16"/>
        <end position="149"/>
    </location>
</feature>
<dbReference type="InterPro" id="IPR001206">
    <property type="entry name" value="Diacylglycerol_kinase_cat_dom"/>
</dbReference>
<accession>A0A1I6BTZ6</accession>
<evidence type="ECO:0000259" key="2">
    <source>
        <dbReference type="PROSITE" id="PS50146"/>
    </source>
</evidence>
<name>A0A1I6BTZ6_9GAMM</name>
<dbReference type="InterPro" id="IPR016064">
    <property type="entry name" value="NAD/diacylglycerol_kinase_sf"/>
</dbReference>
<dbReference type="Pfam" id="PF00781">
    <property type="entry name" value="DAGK_cat"/>
    <property type="match status" value="1"/>
</dbReference>
<dbReference type="EMBL" id="FOYD01000006">
    <property type="protein sequence ID" value="SFQ84381.1"/>
    <property type="molecule type" value="Genomic_DNA"/>
</dbReference>
<keyword evidence="3" id="KW-0808">Transferase</keyword>
<evidence type="ECO:0000313" key="4">
    <source>
        <dbReference type="Proteomes" id="UP000242815"/>
    </source>
</evidence>
<dbReference type="InterPro" id="IPR017438">
    <property type="entry name" value="ATP-NAD_kinase_N"/>
</dbReference>
<dbReference type="InterPro" id="IPR050187">
    <property type="entry name" value="Lipid_Phosphate_FormReg"/>
</dbReference>
<dbReference type="STRING" id="1002526.SAMN05216578_106115"/>
<reference evidence="3 4" key="1">
    <citation type="submission" date="2016-10" db="EMBL/GenBank/DDBJ databases">
        <authorList>
            <person name="de Groot N.N."/>
        </authorList>
    </citation>
    <scope>NUCLEOTIDE SEQUENCE [LARGE SCALE GENOMIC DNA]</scope>
    <source>
        <strain evidence="3 4">JCM 18415</strain>
    </source>
</reference>
<dbReference type="Proteomes" id="UP000242815">
    <property type="component" value="Unassembled WGS sequence"/>
</dbReference>
<dbReference type="GO" id="GO:0005886">
    <property type="term" value="C:plasma membrane"/>
    <property type="evidence" value="ECO:0007669"/>
    <property type="project" value="TreeGrafter"/>
</dbReference>
<dbReference type="SUPFAM" id="SSF111331">
    <property type="entry name" value="NAD kinase/diacylglycerol kinase-like"/>
    <property type="match status" value="1"/>
</dbReference>
<gene>
    <name evidence="3" type="ORF">SAMN05216578_106115</name>
</gene>
<proteinExistence type="predicted"/>
<dbReference type="Gene3D" id="3.40.50.10330">
    <property type="entry name" value="Probable inorganic polyphosphate/atp-NAD kinase, domain 1"/>
    <property type="match status" value="1"/>
</dbReference>
<dbReference type="PROSITE" id="PS50146">
    <property type="entry name" value="DAGK"/>
    <property type="match status" value="1"/>
</dbReference>
<dbReference type="PANTHER" id="PTHR12358">
    <property type="entry name" value="SPHINGOSINE KINASE"/>
    <property type="match status" value="1"/>
</dbReference>
<organism evidence="3 4">
    <name type="scientific">Halopseudomonas formosensis</name>
    <dbReference type="NCBI Taxonomy" id="1002526"/>
    <lineage>
        <taxon>Bacteria</taxon>
        <taxon>Pseudomonadati</taxon>
        <taxon>Pseudomonadota</taxon>
        <taxon>Gammaproteobacteria</taxon>
        <taxon>Pseudomonadales</taxon>
        <taxon>Pseudomonadaceae</taxon>
        <taxon>Halopseudomonas</taxon>
    </lineage>
</organism>
<keyword evidence="3" id="KW-0418">Kinase</keyword>